<keyword evidence="2" id="KW-1185">Reference proteome</keyword>
<sequence length="62" mass="7220">MRLILFNLKMRFFESNDLCGLRLLYLSHFKFRQCPPTPVGRATAPSPEPAFSLTSSVYRKIR</sequence>
<dbReference type="Proteomes" id="UP000305881">
    <property type="component" value="Chromosome"/>
</dbReference>
<evidence type="ECO:0000313" key="1">
    <source>
        <dbReference type="EMBL" id="QCW81826.1"/>
    </source>
</evidence>
<protein>
    <submittedName>
        <fullName evidence="1">Uncharacterized protein</fullName>
    </submittedName>
</protein>
<proteinExistence type="predicted"/>
<dbReference type="KEGG" id="mbur:EQU24_05860"/>
<organism evidence="1 2">
    <name type="scientific">Methylotuvimicrobium buryatense</name>
    <name type="common">Methylomicrobium buryatense</name>
    <dbReference type="NCBI Taxonomy" id="95641"/>
    <lineage>
        <taxon>Bacteria</taxon>
        <taxon>Pseudomonadati</taxon>
        <taxon>Pseudomonadota</taxon>
        <taxon>Gammaproteobacteria</taxon>
        <taxon>Methylococcales</taxon>
        <taxon>Methylococcaceae</taxon>
        <taxon>Methylotuvimicrobium</taxon>
    </lineage>
</organism>
<dbReference type="EMBL" id="CP035467">
    <property type="protein sequence ID" value="QCW81826.1"/>
    <property type="molecule type" value="Genomic_DNA"/>
</dbReference>
<gene>
    <name evidence="1" type="ORF">EQU24_05860</name>
</gene>
<reference evidence="2" key="1">
    <citation type="journal article" date="2019" name="J. Bacteriol.">
        <title>A Mutagenic Screen Identifies a TonB-Dependent Receptor Required for the Lanthanide Metal Switch in the Type I Methanotroph 'Methylotuvimicrobium buryatense' 5GB1C.</title>
        <authorList>
            <person name="Groom J.D."/>
            <person name="Ford S.M."/>
            <person name="Pesesky M.W."/>
            <person name="Lidstrom M.E."/>
        </authorList>
    </citation>
    <scope>NUCLEOTIDE SEQUENCE [LARGE SCALE GENOMIC DNA]</scope>
    <source>
        <strain evidence="2">5GB1C</strain>
    </source>
</reference>
<name>A0A4P9UQF9_METBY</name>
<dbReference type="AlphaFoldDB" id="A0A4P9UQF9"/>
<accession>A0A4P9UQF9</accession>
<evidence type="ECO:0000313" key="2">
    <source>
        <dbReference type="Proteomes" id="UP000305881"/>
    </source>
</evidence>